<reference evidence="2 3" key="1">
    <citation type="submission" date="2019-01" db="EMBL/GenBank/DDBJ databases">
        <title>PMF-metabolizing Aryl O-demethylase.</title>
        <authorList>
            <person name="Kim M."/>
        </authorList>
    </citation>
    <scope>NUCLEOTIDE SEQUENCE [LARGE SCALE GENOMIC DNA]</scope>
    <source>
        <strain evidence="2 3">PMF1</strain>
    </source>
</reference>
<dbReference type="AlphaFoldDB" id="A0A4P6LXG2"/>
<sequence length="113" mass="12733">MNIFFQICIGMSTGIIAGFVCAGIKQLFRKEYTEKEKASAQQLIRKLASVLKYITFLLLIVGLIWCVYFLILGAVDPGQTDYANNMAELIVSVLTVISIIFAFVEFLKRKDNE</sequence>
<feature type="transmembrane region" description="Helical" evidence="1">
    <location>
        <begin position="49"/>
        <end position="74"/>
    </location>
</feature>
<evidence type="ECO:0008006" key="4">
    <source>
        <dbReference type="Google" id="ProtNLM"/>
    </source>
</evidence>
<keyword evidence="1" id="KW-0812">Transmembrane</keyword>
<feature type="transmembrane region" description="Helical" evidence="1">
    <location>
        <begin position="86"/>
        <end position="107"/>
    </location>
</feature>
<dbReference type="KEGG" id="bpro:PMF13cell1_02830"/>
<keyword evidence="1" id="KW-1133">Transmembrane helix</keyword>
<dbReference type="EMBL" id="CP035945">
    <property type="protein sequence ID" value="QBE97274.1"/>
    <property type="molecule type" value="Genomic_DNA"/>
</dbReference>
<evidence type="ECO:0000256" key="1">
    <source>
        <dbReference type="SAM" id="Phobius"/>
    </source>
</evidence>
<dbReference type="Proteomes" id="UP000289794">
    <property type="component" value="Chromosome"/>
</dbReference>
<organism evidence="2 3">
    <name type="scientific">Blautia producta</name>
    <dbReference type="NCBI Taxonomy" id="33035"/>
    <lineage>
        <taxon>Bacteria</taxon>
        <taxon>Bacillati</taxon>
        <taxon>Bacillota</taxon>
        <taxon>Clostridia</taxon>
        <taxon>Lachnospirales</taxon>
        <taxon>Lachnospiraceae</taxon>
        <taxon>Blautia</taxon>
    </lineage>
</organism>
<dbReference type="RefSeq" id="WP_130181112.1">
    <property type="nucleotide sequence ID" value="NZ_CP035945.1"/>
</dbReference>
<proteinExistence type="predicted"/>
<keyword evidence="1" id="KW-0472">Membrane</keyword>
<name>A0A4P6LXG2_9FIRM</name>
<gene>
    <name evidence="2" type="ORF">PMF13cell1_02830</name>
</gene>
<accession>A0A4P6LXG2</accession>
<protein>
    <recommendedName>
        <fullName evidence="4">Transporter</fullName>
    </recommendedName>
</protein>
<feature type="transmembrane region" description="Helical" evidence="1">
    <location>
        <begin position="6"/>
        <end position="28"/>
    </location>
</feature>
<evidence type="ECO:0000313" key="3">
    <source>
        <dbReference type="Proteomes" id="UP000289794"/>
    </source>
</evidence>
<evidence type="ECO:0000313" key="2">
    <source>
        <dbReference type="EMBL" id="QBE97274.1"/>
    </source>
</evidence>